<dbReference type="PANTHER" id="PTHR30435:SF1">
    <property type="entry name" value="FLAGELLAR HOOK PROTEIN FLGE"/>
    <property type="match status" value="1"/>
</dbReference>
<dbReference type="EMBL" id="JACHJS010000001">
    <property type="protein sequence ID" value="MBB4968368.1"/>
    <property type="molecule type" value="Genomic_DNA"/>
</dbReference>
<evidence type="ECO:0000256" key="2">
    <source>
        <dbReference type="ARBA" id="ARBA00009677"/>
    </source>
</evidence>
<dbReference type="SUPFAM" id="SSF117143">
    <property type="entry name" value="Flagellar hook protein flgE"/>
    <property type="match status" value="1"/>
</dbReference>
<dbReference type="GO" id="GO:0005829">
    <property type="term" value="C:cytosol"/>
    <property type="evidence" value="ECO:0007669"/>
    <property type="project" value="TreeGrafter"/>
</dbReference>
<dbReference type="InterPro" id="IPR020013">
    <property type="entry name" value="Flagellar_FlgE/F/G"/>
</dbReference>
<keyword evidence="8" id="KW-0282">Flagellum</keyword>
<evidence type="ECO:0000259" key="7">
    <source>
        <dbReference type="Pfam" id="PF22692"/>
    </source>
</evidence>
<gene>
    <name evidence="8" type="ORF">F4559_005727</name>
</gene>
<dbReference type="Pfam" id="PF22692">
    <property type="entry name" value="LlgE_F_G_D1"/>
    <property type="match status" value="1"/>
</dbReference>
<accession>A0A7W7T863</accession>
<dbReference type="Proteomes" id="UP000542674">
    <property type="component" value="Unassembled WGS sequence"/>
</dbReference>
<evidence type="ECO:0000313" key="8">
    <source>
        <dbReference type="EMBL" id="MBB4968368.1"/>
    </source>
</evidence>
<dbReference type="AlphaFoldDB" id="A0A7W7T863"/>
<keyword evidence="8" id="KW-0969">Cilium</keyword>
<protein>
    <recommendedName>
        <fullName evidence="4">Flagellar hook protein FlgE</fullName>
    </recommendedName>
</protein>
<dbReference type="GO" id="GO:0009425">
    <property type="term" value="C:bacterial-type flagellum basal body"/>
    <property type="evidence" value="ECO:0007669"/>
    <property type="project" value="UniProtKB-SubCell"/>
</dbReference>
<dbReference type="InterPro" id="IPR001444">
    <property type="entry name" value="Flag_bb_rod_N"/>
</dbReference>
<comment type="similarity">
    <text evidence="2 4">Belongs to the flagella basal body rod proteins family.</text>
</comment>
<comment type="subcellular location">
    <subcellularLocation>
        <location evidence="1 4">Bacterial flagellum basal body</location>
    </subcellularLocation>
</comment>
<feature type="domain" description="Flagellar basal-body/hook protein C-terminal" evidence="6">
    <location>
        <begin position="231"/>
        <end position="275"/>
    </location>
</feature>
<feature type="domain" description="Flagellar basal body rod protein N-terminal" evidence="5">
    <location>
        <begin position="8"/>
        <end position="35"/>
    </location>
</feature>
<dbReference type="GO" id="GO:0009424">
    <property type="term" value="C:bacterial-type flagellum hook"/>
    <property type="evidence" value="ECO:0007669"/>
    <property type="project" value="TreeGrafter"/>
</dbReference>
<sequence>MLRSLFAGISGLRTHQRMTDVTGNNIANVNTTGFKGSQVIFQDALSQTIRGAATEGATTAATNPAQVGLGVELAGVNTNFGQGATQVTGRDTDMLIQGDGFFVVDAVGQRSYTRNGALSFDSHGSLTTTEGYLIQGWSADPVTGAIDTTGATGRLTIPSSTYADFSVAPDGTITGVLPDGTTKKIGAIAVANFANPDGLEKVGGSLYRASVNSGTEQIGLGGQNGTGTFVTGALEMSNVDLAQELTNLIIAQRGFQANSKVISTSDELLQDLMNLKR</sequence>
<keyword evidence="3 4" id="KW-0975">Bacterial flagellum</keyword>
<organism evidence="8 9">
    <name type="scientific">Saccharothrix violaceirubra</name>
    <dbReference type="NCBI Taxonomy" id="413306"/>
    <lineage>
        <taxon>Bacteria</taxon>
        <taxon>Bacillati</taxon>
        <taxon>Actinomycetota</taxon>
        <taxon>Actinomycetes</taxon>
        <taxon>Pseudonocardiales</taxon>
        <taxon>Pseudonocardiaceae</taxon>
        <taxon>Saccharothrix</taxon>
    </lineage>
</organism>
<dbReference type="Pfam" id="PF06429">
    <property type="entry name" value="Flg_bbr_C"/>
    <property type="match status" value="1"/>
</dbReference>
<dbReference type="GO" id="GO:0071978">
    <property type="term" value="P:bacterial-type flagellum-dependent swarming motility"/>
    <property type="evidence" value="ECO:0007669"/>
    <property type="project" value="TreeGrafter"/>
</dbReference>
<evidence type="ECO:0000259" key="5">
    <source>
        <dbReference type="Pfam" id="PF00460"/>
    </source>
</evidence>
<dbReference type="InterPro" id="IPR037925">
    <property type="entry name" value="FlgE/F/G-like"/>
</dbReference>
<dbReference type="InterPro" id="IPR053967">
    <property type="entry name" value="LlgE_F_G-like_D1"/>
</dbReference>
<feature type="domain" description="Flagellar hook protein FlgE/F/G-like D1" evidence="7">
    <location>
        <begin position="96"/>
        <end position="174"/>
    </location>
</feature>
<reference evidence="8 9" key="1">
    <citation type="submission" date="2020-08" db="EMBL/GenBank/DDBJ databases">
        <title>Sequencing the genomes of 1000 actinobacteria strains.</title>
        <authorList>
            <person name="Klenk H.-P."/>
        </authorList>
    </citation>
    <scope>NUCLEOTIDE SEQUENCE [LARGE SCALE GENOMIC DNA]</scope>
    <source>
        <strain evidence="8 9">DSM 45084</strain>
    </source>
</reference>
<dbReference type="InterPro" id="IPR010930">
    <property type="entry name" value="Flg_bb/hook_C_dom"/>
</dbReference>
<name>A0A7W7T863_9PSEU</name>
<evidence type="ECO:0000256" key="3">
    <source>
        <dbReference type="ARBA" id="ARBA00023143"/>
    </source>
</evidence>
<dbReference type="RefSeq" id="WP_184673859.1">
    <property type="nucleotide sequence ID" value="NZ_BAABAI010000028.1"/>
</dbReference>
<dbReference type="NCBIfam" id="TIGR03506">
    <property type="entry name" value="FlgEFG_subfam"/>
    <property type="match status" value="2"/>
</dbReference>
<proteinExistence type="inferred from homology"/>
<evidence type="ECO:0000259" key="6">
    <source>
        <dbReference type="Pfam" id="PF06429"/>
    </source>
</evidence>
<comment type="caution">
    <text evidence="8">The sequence shown here is derived from an EMBL/GenBank/DDBJ whole genome shotgun (WGS) entry which is preliminary data.</text>
</comment>
<evidence type="ECO:0000256" key="4">
    <source>
        <dbReference type="RuleBase" id="RU362116"/>
    </source>
</evidence>
<evidence type="ECO:0000313" key="9">
    <source>
        <dbReference type="Proteomes" id="UP000542674"/>
    </source>
</evidence>
<dbReference type="Pfam" id="PF00460">
    <property type="entry name" value="Flg_bb_rod"/>
    <property type="match status" value="1"/>
</dbReference>
<evidence type="ECO:0000256" key="1">
    <source>
        <dbReference type="ARBA" id="ARBA00004117"/>
    </source>
</evidence>
<keyword evidence="8" id="KW-0966">Cell projection</keyword>
<keyword evidence="9" id="KW-1185">Reference proteome</keyword>
<comment type="function">
    <text evidence="4">A flexible structure which links the flagellar filament to the drive apparatus in the basal body.</text>
</comment>
<dbReference type="PANTHER" id="PTHR30435">
    <property type="entry name" value="FLAGELLAR PROTEIN"/>
    <property type="match status" value="1"/>
</dbReference>